<dbReference type="FunFam" id="3.20.20.80:FF:000003">
    <property type="entry name" value="1,4-alpha-glucan branching enzyme GlgB"/>
    <property type="match status" value="1"/>
</dbReference>
<dbReference type="SUPFAM" id="SSF51011">
    <property type="entry name" value="Glycosyl hydrolase domain"/>
    <property type="match status" value="1"/>
</dbReference>
<comment type="pathway">
    <text evidence="2 9">Glycan biosynthesis; glycogen biosynthesis.</text>
</comment>
<reference evidence="13" key="1">
    <citation type="submission" date="2019-10" db="EMBL/GenBank/DDBJ databases">
        <title>Complete genome sequence of Corynebacterium urogenitalis DSM 108747, isolated from the genital tract of a cow.</title>
        <authorList>
            <person name="Ruckert C."/>
            <person name="Ballas P."/>
            <person name="Wagener K."/>
            <person name="Drillich M."/>
            <person name="Kaempfer P."/>
            <person name="Busse H.-J."/>
            <person name="Ehling-Schulz M."/>
        </authorList>
    </citation>
    <scope>NUCLEOTIDE SEQUENCE [LARGE SCALE GENOMIC DNA]</scope>
    <source>
        <strain evidence="13">LMM 1652</strain>
    </source>
</reference>
<evidence type="ECO:0000259" key="11">
    <source>
        <dbReference type="SMART" id="SM00642"/>
    </source>
</evidence>
<comment type="similarity">
    <text evidence="3 9">Belongs to the glycosyl hydrolase 13 family. GlgB subfamily.</text>
</comment>
<dbReference type="RefSeq" id="WP_151903030.1">
    <property type="nucleotide sequence ID" value="NZ_CP045032.1"/>
</dbReference>
<keyword evidence="6 9" id="KW-0808">Transferase</keyword>
<feature type="domain" description="Glycosyl hydrolase family 13 catalytic" evidence="11">
    <location>
        <begin position="258"/>
        <end position="603"/>
    </location>
</feature>
<protein>
    <recommendedName>
        <fullName evidence="9">1,4-alpha-glucan branching enzyme GlgB</fullName>
        <ecNumber evidence="9">2.4.1.18</ecNumber>
    </recommendedName>
    <alternativeName>
        <fullName evidence="9">1,4-alpha-D-glucan:1,4-alpha-D-glucan 6-glucosyl-transferase</fullName>
    </alternativeName>
    <alternativeName>
        <fullName evidence="9">Alpha-(1-&gt;4)-glucan branching enzyme</fullName>
    </alternativeName>
    <alternativeName>
        <fullName evidence="9">Glycogen branching enzyme</fullName>
        <shortName evidence="9">BE</shortName>
    </alternativeName>
</protein>
<dbReference type="SUPFAM" id="SSF81296">
    <property type="entry name" value="E set domains"/>
    <property type="match status" value="2"/>
</dbReference>
<keyword evidence="8 9" id="KW-0119">Carbohydrate metabolism</keyword>
<dbReference type="InterPro" id="IPR004193">
    <property type="entry name" value="Glyco_hydro_13_N"/>
</dbReference>
<feature type="active site" description="Nucleophile" evidence="9 10">
    <location>
        <position position="410"/>
    </location>
</feature>
<dbReference type="UniPathway" id="UPA00164"/>
<dbReference type="InterPro" id="IPR006047">
    <property type="entry name" value="GH13_cat_dom"/>
</dbReference>
<dbReference type="Pfam" id="PF02806">
    <property type="entry name" value="Alpha-amylase_C"/>
    <property type="match status" value="1"/>
</dbReference>
<dbReference type="AlphaFoldDB" id="A0A5J6ZAM9"/>
<dbReference type="GO" id="GO:0003844">
    <property type="term" value="F:1,4-alpha-glucan branching enzyme activity"/>
    <property type="evidence" value="ECO:0007669"/>
    <property type="project" value="UniProtKB-UniRule"/>
</dbReference>
<keyword evidence="7 9" id="KW-0320">Glycogen biosynthesis</keyword>
<dbReference type="Pfam" id="PF22019">
    <property type="entry name" value="GlgB_N"/>
    <property type="match status" value="1"/>
</dbReference>
<name>A0A5J6ZAM9_9CORY</name>
<dbReference type="InterPro" id="IPR013783">
    <property type="entry name" value="Ig-like_fold"/>
</dbReference>
<dbReference type="SMART" id="SM00642">
    <property type="entry name" value="Aamy"/>
    <property type="match status" value="1"/>
</dbReference>
<dbReference type="InterPro" id="IPR054169">
    <property type="entry name" value="GlgB_N"/>
</dbReference>
<dbReference type="Gene3D" id="2.60.40.1180">
    <property type="entry name" value="Golgi alpha-mannosidase II"/>
    <property type="match status" value="1"/>
</dbReference>
<dbReference type="PIRSF" id="PIRSF000463">
    <property type="entry name" value="GlgB"/>
    <property type="match status" value="1"/>
</dbReference>
<dbReference type="NCBIfam" id="NF008967">
    <property type="entry name" value="PRK12313.1"/>
    <property type="match status" value="1"/>
</dbReference>
<dbReference type="InterPro" id="IPR017853">
    <property type="entry name" value="GH"/>
</dbReference>
<sequence>MTETNATLLDHFDRARLVQCRHYAPHDVLGQHLVETSEGRRVLFRTVQPGADAVSVGIGNAAPIAMTNTGDDIFELLTDSAERSESYNFDVTWGEHTTTIADPYNCLPTVGELDLHLIGEGRHERLWEALGARVLTNHEGEPSGVAFSVWAPHAAGVAVIGDFNGWNARQHPMRCLGSTGIWELYIPGVHAGAHYKFAITTGDGNRLDKADPMARLAEPAPATASIVVGPHNYAWQDQDWIAKRQSHDFLHQPMSVYEVHLGSWRKGLSYRELATELVSYVRDKGYTHVELMGVSEHPFEPSWGYQVTSYYAPNNRYGGPDDFRALIDALHAAGIGVIMDWVPGHFPRDEWALARFDGQACYEHPDPRRGDQPDWGTHVFDFGRNEVKNFLVANALYWCHEFHIDGLRVDAVASMLYLDYSRKDGEWLPNIYGGRENLDAVSFLQEMNATVQRDVPGVLTIAEESTSWPGVTKPTHEDGLGFSLKWNMGWMHDTLEYIQRDPIYRGHHHGEITFSMVYAYSENYVLPISHDEVVHGKGTLWSRMPAGSSWDRAAMVRTLLAYMWSHPGKKLLFQGQEFGQVQEWNEGRGVDWGDNEGWEGEFHRGIGALSTKLNELYTSLPALGTGDHSPEGFRWIAADDSHNNVLSYIRRSEDGSQQVACVINFSGTTHENYRIGLPVAGTWREVLNTDHTEYEGAGRGQGDLIAEGPGSHGLSTSAVLEVPAHTARFFVLED</sequence>
<dbReference type="InterPro" id="IPR014756">
    <property type="entry name" value="Ig_E-set"/>
</dbReference>
<evidence type="ECO:0000256" key="7">
    <source>
        <dbReference type="ARBA" id="ARBA00023056"/>
    </source>
</evidence>
<keyword evidence="5 9" id="KW-0328">Glycosyltransferase</keyword>
<dbReference type="FunFam" id="2.60.40.1180:FF:000002">
    <property type="entry name" value="1,4-alpha-glucan branching enzyme GlgB"/>
    <property type="match status" value="1"/>
</dbReference>
<dbReference type="EC" id="2.4.1.18" evidence="9"/>
<organism evidence="12 13">
    <name type="scientific">Corynebacterium urogenitale</name>
    <dbReference type="NCBI Taxonomy" id="2487892"/>
    <lineage>
        <taxon>Bacteria</taxon>
        <taxon>Bacillati</taxon>
        <taxon>Actinomycetota</taxon>
        <taxon>Actinomycetes</taxon>
        <taxon>Mycobacteriales</taxon>
        <taxon>Corynebacteriaceae</taxon>
        <taxon>Corynebacterium</taxon>
    </lineage>
</organism>
<evidence type="ECO:0000313" key="13">
    <source>
        <dbReference type="Proteomes" id="UP000326711"/>
    </source>
</evidence>
<dbReference type="Gene3D" id="2.60.40.10">
    <property type="entry name" value="Immunoglobulins"/>
    <property type="match status" value="2"/>
</dbReference>
<evidence type="ECO:0000256" key="10">
    <source>
        <dbReference type="PIRSR" id="PIRSR000463-1"/>
    </source>
</evidence>
<dbReference type="Proteomes" id="UP000326711">
    <property type="component" value="Chromosome"/>
</dbReference>
<evidence type="ECO:0000256" key="3">
    <source>
        <dbReference type="ARBA" id="ARBA00009000"/>
    </source>
</evidence>
<dbReference type="GO" id="GO:0043169">
    <property type="term" value="F:cation binding"/>
    <property type="evidence" value="ECO:0007669"/>
    <property type="project" value="InterPro"/>
</dbReference>
<feature type="active site" description="Proton donor" evidence="9 10">
    <location>
        <position position="463"/>
    </location>
</feature>
<evidence type="ECO:0000313" key="12">
    <source>
        <dbReference type="EMBL" id="QFQ02695.1"/>
    </source>
</evidence>
<evidence type="ECO:0000256" key="4">
    <source>
        <dbReference type="ARBA" id="ARBA00022600"/>
    </source>
</evidence>
<dbReference type="OrthoDB" id="9800174at2"/>
<dbReference type="PANTHER" id="PTHR43651">
    <property type="entry name" value="1,4-ALPHA-GLUCAN-BRANCHING ENZYME"/>
    <property type="match status" value="1"/>
</dbReference>
<dbReference type="EMBL" id="CP045032">
    <property type="protein sequence ID" value="QFQ02695.1"/>
    <property type="molecule type" value="Genomic_DNA"/>
</dbReference>
<comment type="subunit">
    <text evidence="9">Monomer.</text>
</comment>
<dbReference type="CDD" id="cd11322">
    <property type="entry name" value="AmyAc_Glg_BE"/>
    <property type="match status" value="1"/>
</dbReference>
<comment type="function">
    <text evidence="9">Catalyzes the formation of the alpha-1,6-glucosidic linkages in glycogen by scission of a 1,4-alpha-linked oligosaccharide from growing alpha-1,4-glucan chains and the subsequent attachment of the oligosaccharide to the alpha-1,6 position.</text>
</comment>
<dbReference type="PANTHER" id="PTHR43651:SF3">
    <property type="entry name" value="1,4-ALPHA-GLUCAN-BRANCHING ENZYME"/>
    <property type="match status" value="1"/>
</dbReference>
<dbReference type="FunFam" id="2.60.40.10:FF:000169">
    <property type="entry name" value="1,4-alpha-glucan branching enzyme GlgB"/>
    <property type="match status" value="1"/>
</dbReference>
<gene>
    <name evidence="9 12" type="primary">glgB</name>
    <name evidence="12" type="ORF">CUROG_06695</name>
</gene>
<evidence type="ECO:0000256" key="9">
    <source>
        <dbReference type="HAMAP-Rule" id="MF_00685"/>
    </source>
</evidence>
<dbReference type="NCBIfam" id="NF003811">
    <property type="entry name" value="PRK05402.1"/>
    <property type="match status" value="1"/>
</dbReference>
<evidence type="ECO:0000256" key="8">
    <source>
        <dbReference type="ARBA" id="ARBA00023277"/>
    </source>
</evidence>
<dbReference type="Pfam" id="PF00128">
    <property type="entry name" value="Alpha-amylase"/>
    <property type="match status" value="2"/>
</dbReference>
<dbReference type="KEGG" id="cuo:CUROG_06695"/>
<accession>A0A5J6ZAM9</accession>
<dbReference type="Pfam" id="PF02922">
    <property type="entry name" value="CBM_48"/>
    <property type="match status" value="1"/>
</dbReference>
<dbReference type="NCBIfam" id="TIGR01515">
    <property type="entry name" value="branching_enzym"/>
    <property type="match status" value="1"/>
</dbReference>
<dbReference type="InterPro" id="IPR044143">
    <property type="entry name" value="GlgB_N_E_set_prok"/>
</dbReference>
<evidence type="ECO:0000256" key="5">
    <source>
        <dbReference type="ARBA" id="ARBA00022676"/>
    </source>
</evidence>
<dbReference type="InterPro" id="IPR006048">
    <property type="entry name" value="A-amylase/branching_C"/>
</dbReference>
<dbReference type="InterPro" id="IPR037439">
    <property type="entry name" value="Branching_enzy"/>
</dbReference>
<dbReference type="GO" id="GO:0005978">
    <property type="term" value="P:glycogen biosynthetic process"/>
    <property type="evidence" value="ECO:0007669"/>
    <property type="project" value="UniProtKB-UniRule"/>
</dbReference>
<proteinExistence type="inferred from homology"/>
<keyword evidence="13" id="KW-1185">Reference proteome</keyword>
<evidence type="ECO:0000256" key="2">
    <source>
        <dbReference type="ARBA" id="ARBA00004964"/>
    </source>
</evidence>
<keyword evidence="4 9" id="KW-0321">Glycogen metabolism</keyword>
<comment type="catalytic activity">
    <reaction evidence="1 9">
        <text>Transfers a segment of a (1-&gt;4)-alpha-D-glucan chain to a primary hydroxy group in a similar glucan chain.</text>
        <dbReference type="EC" id="2.4.1.18"/>
    </reaction>
</comment>
<dbReference type="HAMAP" id="MF_00685">
    <property type="entry name" value="GlgB"/>
    <property type="match status" value="1"/>
</dbReference>
<dbReference type="CDD" id="cd02855">
    <property type="entry name" value="E_set_GBE_prok_N"/>
    <property type="match status" value="1"/>
</dbReference>
<dbReference type="InterPro" id="IPR013780">
    <property type="entry name" value="Glyco_hydro_b"/>
</dbReference>
<dbReference type="GO" id="GO:0004553">
    <property type="term" value="F:hydrolase activity, hydrolyzing O-glycosyl compounds"/>
    <property type="evidence" value="ECO:0007669"/>
    <property type="project" value="InterPro"/>
</dbReference>
<evidence type="ECO:0000256" key="6">
    <source>
        <dbReference type="ARBA" id="ARBA00022679"/>
    </source>
</evidence>
<dbReference type="InterPro" id="IPR006407">
    <property type="entry name" value="GlgB"/>
</dbReference>
<dbReference type="SUPFAM" id="SSF51445">
    <property type="entry name" value="(Trans)glycosidases"/>
    <property type="match status" value="1"/>
</dbReference>
<evidence type="ECO:0000256" key="1">
    <source>
        <dbReference type="ARBA" id="ARBA00000826"/>
    </source>
</evidence>
<dbReference type="GO" id="GO:0005829">
    <property type="term" value="C:cytosol"/>
    <property type="evidence" value="ECO:0007669"/>
    <property type="project" value="TreeGrafter"/>
</dbReference>
<dbReference type="Gene3D" id="3.20.20.80">
    <property type="entry name" value="Glycosidases"/>
    <property type="match status" value="1"/>
</dbReference>